<accession>A0ACC2A7J6</accession>
<dbReference type="EMBL" id="CM055114">
    <property type="protein sequence ID" value="KAJ7513485.1"/>
    <property type="molecule type" value="Genomic_DNA"/>
</dbReference>
<organism evidence="1 2">
    <name type="scientific">Diphasiastrum complanatum</name>
    <name type="common">Issler's clubmoss</name>
    <name type="synonym">Lycopodium complanatum</name>
    <dbReference type="NCBI Taxonomy" id="34168"/>
    <lineage>
        <taxon>Eukaryota</taxon>
        <taxon>Viridiplantae</taxon>
        <taxon>Streptophyta</taxon>
        <taxon>Embryophyta</taxon>
        <taxon>Tracheophyta</taxon>
        <taxon>Lycopodiopsida</taxon>
        <taxon>Lycopodiales</taxon>
        <taxon>Lycopodiaceae</taxon>
        <taxon>Lycopodioideae</taxon>
        <taxon>Diphasiastrum</taxon>
    </lineage>
</organism>
<evidence type="ECO:0000313" key="1">
    <source>
        <dbReference type="EMBL" id="KAJ7513485.1"/>
    </source>
</evidence>
<sequence length="469" mass="51694">MVDIMSRDQRSLQASVKSSAHARRSSLAASSVIQQSSSQQQQQQQQNAVFTSARPSVANAEDYHHFYEPATIANKHASHQTQAEMLVTRFPTKVESNESAEVEARGWPPFQDVSPATAPCPGVGGRRGGRAKFARGLKSGPQTPSALGSSTSSAITPVSTCRYDSSLGLLTKKFINLIKQADDGVLDLNRAADTLHVQKRRIYDITNVLEGIGLIEKKLKNRIQWKGIGISKIGDASDEVSLLQTDIDHLSKEEHELDENIREMREKLRTFSEDENHKQRWLYVTEDDIKNIPCFQNKTLIAIKAPLGTALDVPDPDEGVDYPHRRYQLLLQSTMGPIDLYLVSGFKMNQPHIPLELVHSVALPTLDSPPASMLQESGHLVNFGSASHELALGIVEPSSPNDSSIGLMRILPAEVDTDADYWLLSDADVGITDMWSSDPSSYVWDEMAKFNASEFRLAIEGSPQTPPLS</sequence>
<proteinExistence type="predicted"/>
<keyword evidence="2" id="KW-1185">Reference proteome</keyword>
<comment type="caution">
    <text evidence="1">The sequence shown here is derived from an EMBL/GenBank/DDBJ whole genome shotgun (WGS) entry which is preliminary data.</text>
</comment>
<reference evidence="2" key="1">
    <citation type="journal article" date="2024" name="Proc. Natl. Acad. Sci. U.S.A.">
        <title>Extraordinary preservation of gene collinearity over three hundred million years revealed in homosporous lycophytes.</title>
        <authorList>
            <person name="Li C."/>
            <person name="Wickell D."/>
            <person name="Kuo L.Y."/>
            <person name="Chen X."/>
            <person name="Nie B."/>
            <person name="Liao X."/>
            <person name="Peng D."/>
            <person name="Ji J."/>
            <person name="Jenkins J."/>
            <person name="Williams M."/>
            <person name="Shu S."/>
            <person name="Plott C."/>
            <person name="Barry K."/>
            <person name="Rajasekar S."/>
            <person name="Grimwood J."/>
            <person name="Han X."/>
            <person name="Sun S."/>
            <person name="Hou Z."/>
            <person name="He W."/>
            <person name="Dai G."/>
            <person name="Sun C."/>
            <person name="Schmutz J."/>
            <person name="Leebens-Mack J.H."/>
            <person name="Li F.W."/>
            <person name="Wang L."/>
        </authorList>
    </citation>
    <scope>NUCLEOTIDE SEQUENCE [LARGE SCALE GENOMIC DNA]</scope>
    <source>
        <strain evidence="2">cv. PW_Plant_1</strain>
    </source>
</reference>
<name>A0ACC2A7J6_DIPCM</name>
<gene>
    <name evidence="1" type="ORF">O6H91_23G001800</name>
</gene>
<evidence type="ECO:0000313" key="2">
    <source>
        <dbReference type="Proteomes" id="UP001162992"/>
    </source>
</evidence>
<protein>
    <submittedName>
        <fullName evidence="1">Uncharacterized protein</fullName>
    </submittedName>
</protein>
<dbReference type="Proteomes" id="UP001162992">
    <property type="component" value="Chromosome 23"/>
</dbReference>